<dbReference type="AlphaFoldDB" id="A0A540MKE3"/>
<organism evidence="1 2">
    <name type="scientific">Malus baccata</name>
    <name type="common">Siberian crab apple</name>
    <name type="synonym">Pyrus baccata</name>
    <dbReference type="NCBI Taxonomy" id="106549"/>
    <lineage>
        <taxon>Eukaryota</taxon>
        <taxon>Viridiplantae</taxon>
        <taxon>Streptophyta</taxon>
        <taxon>Embryophyta</taxon>
        <taxon>Tracheophyta</taxon>
        <taxon>Spermatophyta</taxon>
        <taxon>Magnoliopsida</taxon>
        <taxon>eudicotyledons</taxon>
        <taxon>Gunneridae</taxon>
        <taxon>Pentapetalae</taxon>
        <taxon>rosids</taxon>
        <taxon>fabids</taxon>
        <taxon>Rosales</taxon>
        <taxon>Rosaceae</taxon>
        <taxon>Amygdaloideae</taxon>
        <taxon>Maleae</taxon>
        <taxon>Malus</taxon>
    </lineage>
</organism>
<evidence type="ECO:0000313" key="1">
    <source>
        <dbReference type="EMBL" id="TQD99253.1"/>
    </source>
</evidence>
<gene>
    <name evidence="1" type="ORF">C1H46_015167</name>
</gene>
<protein>
    <submittedName>
        <fullName evidence="1">Uncharacterized protein</fullName>
    </submittedName>
</protein>
<evidence type="ECO:0000313" key="2">
    <source>
        <dbReference type="Proteomes" id="UP000315295"/>
    </source>
</evidence>
<keyword evidence="2" id="KW-1185">Reference proteome</keyword>
<dbReference type="EMBL" id="VIEB01000239">
    <property type="protein sequence ID" value="TQD99253.1"/>
    <property type="molecule type" value="Genomic_DNA"/>
</dbReference>
<name>A0A540MKE3_MALBA</name>
<accession>A0A540MKE3</accession>
<proteinExistence type="predicted"/>
<comment type="caution">
    <text evidence="1">The sequence shown here is derived from an EMBL/GenBank/DDBJ whole genome shotgun (WGS) entry which is preliminary data.</text>
</comment>
<dbReference type="Proteomes" id="UP000315295">
    <property type="component" value="Unassembled WGS sequence"/>
</dbReference>
<reference evidence="1 2" key="1">
    <citation type="journal article" date="2019" name="G3 (Bethesda)">
        <title>Sequencing of a Wild Apple (Malus baccata) Genome Unravels the Differences Between Cultivated and Wild Apple Species Regarding Disease Resistance and Cold Tolerance.</title>
        <authorList>
            <person name="Chen X."/>
        </authorList>
    </citation>
    <scope>NUCLEOTIDE SEQUENCE [LARGE SCALE GENOMIC DNA]</scope>
    <source>
        <strain evidence="2">cv. Shandingzi</strain>
        <tissue evidence="1">Leaves</tissue>
    </source>
</reference>
<sequence length="59" mass="6678">MGIKNPSVTEPIKSNRVKVMNVNIRARTLHISESTTTKHGEEKCMQIRIGVETMKVRAK</sequence>